<feature type="compositionally biased region" description="Basic and acidic residues" evidence="4">
    <location>
        <begin position="1"/>
        <end position="11"/>
    </location>
</feature>
<proteinExistence type="inferred from homology"/>
<evidence type="ECO:0008006" key="6">
    <source>
        <dbReference type="Google" id="ProtNLM"/>
    </source>
</evidence>
<accession>A0A6V7PUK1</accession>
<dbReference type="Gene3D" id="6.10.140.1620">
    <property type="match status" value="1"/>
</dbReference>
<reference evidence="5" key="1">
    <citation type="submission" date="2020-07" db="EMBL/GenBank/DDBJ databases">
        <authorList>
            <person name="Lin J."/>
        </authorList>
    </citation>
    <scope>NUCLEOTIDE SEQUENCE</scope>
</reference>
<gene>
    <name evidence="5" type="ORF">CB5_LOCUS17614</name>
</gene>
<evidence type="ECO:0000256" key="1">
    <source>
        <dbReference type="ARBA" id="ARBA00010020"/>
    </source>
</evidence>
<comment type="similarity">
    <text evidence="1">Belongs to the ABI family.</text>
</comment>
<evidence type="ECO:0000256" key="3">
    <source>
        <dbReference type="ARBA" id="ARBA00025223"/>
    </source>
</evidence>
<dbReference type="PANTHER" id="PTHR10460:SF11">
    <property type="entry name" value="PROTEIN ABIL5-RELATED"/>
    <property type="match status" value="1"/>
</dbReference>
<evidence type="ECO:0000256" key="2">
    <source>
        <dbReference type="ARBA" id="ARBA00011513"/>
    </source>
</evidence>
<dbReference type="EMBL" id="LR862152">
    <property type="protein sequence ID" value="CAD1834403.1"/>
    <property type="molecule type" value="Genomic_DNA"/>
</dbReference>
<evidence type="ECO:0000313" key="5">
    <source>
        <dbReference type="EMBL" id="CAD1834403.1"/>
    </source>
</evidence>
<evidence type="ECO:0000256" key="4">
    <source>
        <dbReference type="SAM" id="MobiDB-lite"/>
    </source>
</evidence>
<protein>
    <recommendedName>
        <fullName evidence="6">Protein ABIL5</fullName>
    </recommendedName>
</protein>
<feature type="region of interest" description="Disordered" evidence="4">
    <location>
        <begin position="1"/>
        <end position="29"/>
    </location>
</feature>
<dbReference type="InterPro" id="IPR028457">
    <property type="entry name" value="ABI"/>
</dbReference>
<name>A0A6V7PUK1_ANACO</name>
<dbReference type="PANTHER" id="PTHR10460">
    <property type="entry name" value="ABL INTERACTOR FAMILY MEMBER"/>
    <property type="match status" value="1"/>
</dbReference>
<organism evidence="5">
    <name type="scientific">Ananas comosus var. bracteatus</name>
    <name type="common">red pineapple</name>
    <dbReference type="NCBI Taxonomy" id="296719"/>
    <lineage>
        <taxon>Eukaryota</taxon>
        <taxon>Viridiplantae</taxon>
        <taxon>Streptophyta</taxon>
        <taxon>Embryophyta</taxon>
        <taxon>Tracheophyta</taxon>
        <taxon>Spermatophyta</taxon>
        <taxon>Magnoliopsida</taxon>
        <taxon>Liliopsida</taxon>
        <taxon>Poales</taxon>
        <taxon>Bromeliaceae</taxon>
        <taxon>Bromelioideae</taxon>
        <taxon>Ananas</taxon>
    </lineage>
</organism>
<sequence>MEEVEKEKEKSNIPSSSGPIAKMPLPKSPSCNTQMPKLVQISASTMPSETCAHNHTAADYCEDAFLKAERKKIILESTKSYVCDAIVAVIDHLGTVSSKLDDRLCDNTEIVQTEHKIDSLKQRLSICQQNAVAVELSTLQWTAKLPQHHRRYVSQSAQRTERQNSYSRNEDLIPLKNPYKKDDRLKLADNQLASAAVAFAKPRIPRSSSGRKVGMALADRDSSSMLAKSFGLKLEDFHLLGGGHKKKNLLSFLRMRKKKHETKHY</sequence>
<dbReference type="AlphaFoldDB" id="A0A6V7PUK1"/>
<comment type="function">
    <text evidence="3">Involved in regulation of actin and microtubule organization. Part of a WAVE complex that activates the Arp2/3 complex.</text>
</comment>
<comment type="subunit">
    <text evidence="2">Binds SCAR.</text>
</comment>